<dbReference type="EMBL" id="LCZI01000183">
    <property type="protein sequence ID" value="KKZ67826.1"/>
    <property type="molecule type" value="Genomic_DNA"/>
</dbReference>
<sequence length="516" mass="57597">MGSQLCKQVAQEVMAVCDTTGDAGRIDAMIEQDPAIRRRLAKLWKDIPDSLQERISGRRLRRKFDGRQIDGDVKNHRAYKSLVCSSGPRLAPGLESHLNKWYRTPTAIYQTVGRDRTGSESDSENETELAGPGISSSRVGHEENLVERHFNAIYHLHISRNVDTVRWRLLLLPLCHLKRKFQFQRQRTEDGWKEFTDVITKSTLLNHRPDITAAVSTWTSAAERYEEILKAIARKVREKDKERNVCEQDESLEKLASVGGYLGCLPGDVPDSIWEKYLPKSGAVNTACIEWLIKGGIEQEASLDISESDDTVVTAHTACQHVIQHLINLLEPYLFIPQISSENAVDQLSTEQCGYMRNTPPAVENECPMQSSPMQINANGARQAINDRYSPPTNYVPIQSDSADIPSGLGVLAAAAGSIHHCEEVRTGPAPPPVIYSIPSNKSGNDTTYQDEMMTFPQGSQQDGISTQSDMNRLLSNMQNINDPPFSNLDEEWGPPISDLDHEYLSWPTFSSLPGS</sequence>
<name>A0A0G2JBP2_9EURO</name>
<dbReference type="AlphaFoldDB" id="A0A0G2JBP2"/>
<protein>
    <submittedName>
        <fullName evidence="2">Uncharacterized protein</fullName>
    </submittedName>
</protein>
<comment type="caution">
    <text evidence="2">The sequence shown here is derived from an EMBL/GenBank/DDBJ whole genome shotgun (WGS) entry which is preliminary data.</text>
</comment>
<dbReference type="VEuPathDB" id="FungiDB:EMCG_06508"/>
<evidence type="ECO:0000313" key="3">
    <source>
        <dbReference type="Proteomes" id="UP000034164"/>
    </source>
</evidence>
<reference evidence="3" key="1">
    <citation type="journal article" date="2015" name="PLoS Genet.">
        <title>The dynamic genome and transcriptome of the human fungal pathogen Blastomyces and close relative Emmonsia.</title>
        <authorList>
            <person name="Munoz J.F."/>
            <person name="Gauthier G.M."/>
            <person name="Desjardins C.A."/>
            <person name="Gallo J.E."/>
            <person name="Holder J."/>
            <person name="Sullivan T.D."/>
            <person name="Marty A.J."/>
            <person name="Carmen J.C."/>
            <person name="Chen Z."/>
            <person name="Ding L."/>
            <person name="Gujja S."/>
            <person name="Magrini V."/>
            <person name="Misas E."/>
            <person name="Mitreva M."/>
            <person name="Priest M."/>
            <person name="Saif S."/>
            <person name="Whiston E.A."/>
            <person name="Young S."/>
            <person name="Zeng Q."/>
            <person name="Goldman W.E."/>
            <person name="Mardis E.R."/>
            <person name="Taylor J.W."/>
            <person name="McEwen J.G."/>
            <person name="Clay O.K."/>
            <person name="Klein B.S."/>
            <person name="Cuomo C.A."/>
        </authorList>
    </citation>
    <scope>NUCLEOTIDE SEQUENCE [LARGE SCALE GENOMIC DNA]</scope>
    <source>
        <strain evidence="3">UAMH 3008</strain>
    </source>
</reference>
<organism evidence="2 3">
    <name type="scientific">[Emmonsia] crescens</name>
    <dbReference type="NCBI Taxonomy" id="73230"/>
    <lineage>
        <taxon>Eukaryota</taxon>
        <taxon>Fungi</taxon>
        <taxon>Dikarya</taxon>
        <taxon>Ascomycota</taxon>
        <taxon>Pezizomycotina</taxon>
        <taxon>Eurotiomycetes</taxon>
        <taxon>Eurotiomycetidae</taxon>
        <taxon>Onygenales</taxon>
        <taxon>Ajellomycetaceae</taxon>
        <taxon>Emergomyces</taxon>
    </lineage>
</organism>
<feature type="region of interest" description="Disordered" evidence="1">
    <location>
        <begin position="113"/>
        <end position="140"/>
    </location>
</feature>
<accession>A0A0G2JBP2</accession>
<proteinExistence type="predicted"/>
<evidence type="ECO:0000256" key="1">
    <source>
        <dbReference type="SAM" id="MobiDB-lite"/>
    </source>
</evidence>
<gene>
    <name evidence="2" type="ORF">EMCG_06508</name>
</gene>
<dbReference type="Proteomes" id="UP000034164">
    <property type="component" value="Unassembled WGS sequence"/>
</dbReference>
<evidence type="ECO:0000313" key="2">
    <source>
        <dbReference type="EMBL" id="KKZ67826.1"/>
    </source>
</evidence>